<dbReference type="InterPro" id="IPR000626">
    <property type="entry name" value="Ubiquitin-like_dom"/>
</dbReference>
<dbReference type="PROSITE" id="PS50053">
    <property type="entry name" value="UBIQUITIN_2"/>
    <property type="match status" value="1"/>
</dbReference>
<keyword evidence="3" id="KW-1185">Reference proteome</keyword>
<evidence type="ECO:0000313" key="3">
    <source>
        <dbReference type="Proteomes" id="UP000013827"/>
    </source>
</evidence>
<dbReference type="EnsemblProtists" id="EOD29859">
    <property type="protein sequence ID" value="EOD29859"/>
    <property type="gene ID" value="EMIHUDRAFT_72725"/>
</dbReference>
<accession>A0A0D3K274</accession>
<dbReference type="SMART" id="SM00213">
    <property type="entry name" value="UBQ"/>
    <property type="match status" value="1"/>
</dbReference>
<dbReference type="SUPFAM" id="SSF54236">
    <property type="entry name" value="Ubiquitin-like"/>
    <property type="match status" value="1"/>
</dbReference>
<dbReference type="GeneID" id="17275133"/>
<dbReference type="Gene3D" id="3.10.20.90">
    <property type="entry name" value="Phosphatidylinositol 3-kinase Catalytic Subunit, Chain A, domain 1"/>
    <property type="match status" value="1"/>
</dbReference>
<dbReference type="InterPro" id="IPR029071">
    <property type="entry name" value="Ubiquitin-like_domsf"/>
</dbReference>
<sequence length="92" mass="10217">MELCAVLAEPEEASAPVQIFVKTLQGQTITLDVSLDASVAAVYQALQDKQCLPACQLRLIFSSKEMNPARLTLTLRWYGVTRESTLHVLLRL</sequence>
<evidence type="ECO:0000259" key="1">
    <source>
        <dbReference type="PROSITE" id="PS50053"/>
    </source>
</evidence>
<dbReference type="eggNOG" id="KOG0001">
    <property type="taxonomic scope" value="Eukaryota"/>
</dbReference>
<feature type="domain" description="Ubiquitin-like" evidence="1">
    <location>
        <begin position="17"/>
        <end position="92"/>
    </location>
</feature>
<proteinExistence type="predicted"/>
<dbReference type="RefSeq" id="XP_005782288.1">
    <property type="nucleotide sequence ID" value="XM_005782231.1"/>
</dbReference>
<dbReference type="InterPro" id="IPR050158">
    <property type="entry name" value="Ubiquitin_ubiquitin-like"/>
</dbReference>
<dbReference type="Pfam" id="PF00240">
    <property type="entry name" value="ubiquitin"/>
    <property type="match status" value="1"/>
</dbReference>
<dbReference type="KEGG" id="ehx:EMIHUDRAFT_72725"/>
<reference evidence="3" key="1">
    <citation type="journal article" date="2013" name="Nature">
        <title>Pan genome of the phytoplankton Emiliania underpins its global distribution.</title>
        <authorList>
            <person name="Read B.A."/>
            <person name="Kegel J."/>
            <person name="Klute M.J."/>
            <person name="Kuo A."/>
            <person name="Lefebvre S.C."/>
            <person name="Maumus F."/>
            <person name="Mayer C."/>
            <person name="Miller J."/>
            <person name="Monier A."/>
            <person name="Salamov A."/>
            <person name="Young J."/>
            <person name="Aguilar M."/>
            <person name="Claverie J.M."/>
            <person name="Frickenhaus S."/>
            <person name="Gonzalez K."/>
            <person name="Herman E.K."/>
            <person name="Lin Y.C."/>
            <person name="Napier J."/>
            <person name="Ogata H."/>
            <person name="Sarno A.F."/>
            <person name="Shmutz J."/>
            <person name="Schroeder D."/>
            <person name="de Vargas C."/>
            <person name="Verret F."/>
            <person name="von Dassow P."/>
            <person name="Valentin K."/>
            <person name="Van de Peer Y."/>
            <person name="Wheeler G."/>
            <person name="Dacks J.B."/>
            <person name="Delwiche C.F."/>
            <person name="Dyhrman S.T."/>
            <person name="Glockner G."/>
            <person name="John U."/>
            <person name="Richards T."/>
            <person name="Worden A.Z."/>
            <person name="Zhang X."/>
            <person name="Grigoriev I.V."/>
            <person name="Allen A.E."/>
            <person name="Bidle K."/>
            <person name="Borodovsky M."/>
            <person name="Bowler C."/>
            <person name="Brownlee C."/>
            <person name="Cock J.M."/>
            <person name="Elias M."/>
            <person name="Gladyshev V.N."/>
            <person name="Groth M."/>
            <person name="Guda C."/>
            <person name="Hadaegh A."/>
            <person name="Iglesias-Rodriguez M.D."/>
            <person name="Jenkins J."/>
            <person name="Jones B.M."/>
            <person name="Lawson T."/>
            <person name="Leese F."/>
            <person name="Lindquist E."/>
            <person name="Lobanov A."/>
            <person name="Lomsadze A."/>
            <person name="Malik S.B."/>
            <person name="Marsh M.E."/>
            <person name="Mackinder L."/>
            <person name="Mock T."/>
            <person name="Mueller-Roeber B."/>
            <person name="Pagarete A."/>
            <person name="Parker M."/>
            <person name="Probert I."/>
            <person name="Quesneville H."/>
            <person name="Raines C."/>
            <person name="Rensing S.A."/>
            <person name="Riano-Pachon D.M."/>
            <person name="Richier S."/>
            <person name="Rokitta S."/>
            <person name="Shiraiwa Y."/>
            <person name="Soanes D.M."/>
            <person name="van der Giezen M."/>
            <person name="Wahlund T.M."/>
            <person name="Williams B."/>
            <person name="Wilson W."/>
            <person name="Wolfe G."/>
            <person name="Wurch L.L."/>
        </authorList>
    </citation>
    <scope>NUCLEOTIDE SEQUENCE</scope>
</reference>
<reference evidence="2" key="2">
    <citation type="submission" date="2024-10" db="UniProtKB">
        <authorList>
            <consortium name="EnsemblProtists"/>
        </authorList>
    </citation>
    <scope>IDENTIFICATION</scope>
</reference>
<dbReference type="STRING" id="2903.R1F9C5"/>
<dbReference type="PaxDb" id="2903-EOD29859"/>
<protein>
    <recommendedName>
        <fullName evidence="1">Ubiquitin-like domain-containing protein</fullName>
    </recommendedName>
</protein>
<organism evidence="2 3">
    <name type="scientific">Emiliania huxleyi (strain CCMP1516)</name>
    <dbReference type="NCBI Taxonomy" id="280463"/>
    <lineage>
        <taxon>Eukaryota</taxon>
        <taxon>Haptista</taxon>
        <taxon>Haptophyta</taxon>
        <taxon>Prymnesiophyceae</taxon>
        <taxon>Isochrysidales</taxon>
        <taxon>Noelaerhabdaceae</taxon>
        <taxon>Emiliania</taxon>
    </lineage>
</organism>
<evidence type="ECO:0000313" key="2">
    <source>
        <dbReference type="EnsemblProtists" id="EOD29859"/>
    </source>
</evidence>
<name>A0A0D3K274_EMIH1</name>
<dbReference type="PANTHER" id="PTHR10666">
    <property type="entry name" value="UBIQUITIN"/>
    <property type="match status" value="1"/>
</dbReference>
<dbReference type="Proteomes" id="UP000013827">
    <property type="component" value="Unassembled WGS sequence"/>
</dbReference>
<dbReference type="HOGENOM" id="CLU_2419805_0_0_1"/>
<dbReference type="AlphaFoldDB" id="A0A0D3K274"/>